<protein>
    <submittedName>
        <fullName evidence="1">Uncharacterized protein</fullName>
    </submittedName>
</protein>
<name>A0ABR1WD30_9PEZI</name>
<keyword evidence="2" id="KW-1185">Reference proteome</keyword>
<evidence type="ECO:0000313" key="1">
    <source>
        <dbReference type="EMBL" id="KAK8081422.1"/>
    </source>
</evidence>
<gene>
    <name evidence="1" type="ORF">PG996_000203</name>
</gene>
<reference evidence="1 2" key="1">
    <citation type="submission" date="2023-01" db="EMBL/GenBank/DDBJ databases">
        <title>Analysis of 21 Apiospora genomes using comparative genomics revels a genus with tremendous synthesis potential of carbohydrate active enzymes and secondary metabolites.</title>
        <authorList>
            <person name="Sorensen T."/>
        </authorList>
    </citation>
    <scope>NUCLEOTIDE SEQUENCE [LARGE SCALE GENOMIC DNA]</scope>
    <source>
        <strain evidence="1 2">CBS 83171</strain>
    </source>
</reference>
<comment type="caution">
    <text evidence="1">The sequence shown here is derived from an EMBL/GenBank/DDBJ whole genome shotgun (WGS) entry which is preliminary data.</text>
</comment>
<dbReference type="EMBL" id="JAQQWM010000001">
    <property type="protein sequence ID" value="KAK8081422.1"/>
    <property type="molecule type" value="Genomic_DNA"/>
</dbReference>
<sequence>MGKCGLAPGRAQSVIGHPPTIWLELGLRTILLMNWGYTETAQTESCFASRRSKPRLCDRRHHGLDYGGRCSVGILRGLHVGVARVDGLVGAAAAWRHLVGDPRGTLPPRLATVTPQGVCRIWGTWLARCWPWCESVILVPGGRDPVGDLAWVKEGRQASSGLSFKYVNGLHHARASSRRYSGASLSVVESVIDSGSSKLAQNVEHGDAQCLPIHRRRKWLRSLMGLIPGIRAALRIRTCPPARSRAVRIGEGFHLAVPGREGSIERATSHSRLAGLLPPCAVGGSSPTVYRFGI</sequence>
<proteinExistence type="predicted"/>
<organism evidence="1 2">
    <name type="scientific">Apiospora saccharicola</name>
    <dbReference type="NCBI Taxonomy" id="335842"/>
    <lineage>
        <taxon>Eukaryota</taxon>
        <taxon>Fungi</taxon>
        <taxon>Dikarya</taxon>
        <taxon>Ascomycota</taxon>
        <taxon>Pezizomycotina</taxon>
        <taxon>Sordariomycetes</taxon>
        <taxon>Xylariomycetidae</taxon>
        <taxon>Amphisphaeriales</taxon>
        <taxon>Apiosporaceae</taxon>
        <taxon>Apiospora</taxon>
    </lineage>
</organism>
<evidence type="ECO:0000313" key="2">
    <source>
        <dbReference type="Proteomes" id="UP001446871"/>
    </source>
</evidence>
<accession>A0ABR1WD30</accession>
<dbReference type="Proteomes" id="UP001446871">
    <property type="component" value="Unassembled WGS sequence"/>
</dbReference>